<evidence type="ECO:0000313" key="1">
    <source>
        <dbReference type="EMBL" id="EFQ05874.1"/>
    </source>
</evidence>
<protein>
    <submittedName>
        <fullName evidence="1">Uncharacterized protein</fullName>
    </submittedName>
</protein>
<organism evidence="1 2">
    <name type="scientific">Faecalibacterium cf. prausnitzii KLE1255</name>
    <dbReference type="NCBI Taxonomy" id="748224"/>
    <lineage>
        <taxon>Bacteria</taxon>
        <taxon>Bacillati</taxon>
        <taxon>Bacillota</taxon>
        <taxon>Clostridia</taxon>
        <taxon>Eubacteriales</taxon>
        <taxon>Oscillospiraceae</taxon>
        <taxon>Faecalibacterium</taxon>
    </lineage>
</organism>
<dbReference type="BioCyc" id="FCF748224-HMP:GTSS-2068-MONOMER"/>
<dbReference type="EMBL" id="AECU01000195">
    <property type="protein sequence ID" value="EFQ05874.1"/>
    <property type="molecule type" value="Genomic_DNA"/>
</dbReference>
<dbReference type="Proteomes" id="UP000006028">
    <property type="component" value="Unassembled WGS sequence"/>
</dbReference>
<dbReference type="HOGENOM" id="CLU_3251767_0_0_9"/>
<accession>E2ZLS6</accession>
<dbReference type="AlphaFoldDB" id="E2ZLS6"/>
<reference evidence="1 2" key="1">
    <citation type="submission" date="2010-08" db="EMBL/GenBank/DDBJ databases">
        <authorList>
            <person name="Weinstock G."/>
            <person name="Sodergren E."/>
            <person name="Clifton S."/>
            <person name="Fulton L."/>
            <person name="Fulton B."/>
            <person name="Courtney L."/>
            <person name="Fronick C."/>
            <person name="Harrison M."/>
            <person name="Strong C."/>
            <person name="Farmer C."/>
            <person name="Delahaunty K."/>
            <person name="Markovic C."/>
            <person name="Hall O."/>
            <person name="Minx P."/>
            <person name="Tomlinson C."/>
            <person name="Mitreva M."/>
            <person name="Hou S."/>
            <person name="Chen J."/>
            <person name="Wollam A."/>
            <person name="Pepin K.H."/>
            <person name="Johnson M."/>
            <person name="Bhonagiri V."/>
            <person name="Zhang X."/>
            <person name="Suruliraj S."/>
            <person name="Warren W."/>
            <person name="Chinwalla A."/>
            <person name="Mardis E.R."/>
            <person name="Wilson R.K."/>
        </authorList>
    </citation>
    <scope>NUCLEOTIDE SEQUENCE [LARGE SCALE GENOMIC DNA]</scope>
    <source>
        <strain evidence="1 2">KLE1255</strain>
    </source>
</reference>
<proteinExistence type="predicted"/>
<evidence type="ECO:0000313" key="2">
    <source>
        <dbReference type="Proteomes" id="UP000006028"/>
    </source>
</evidence>
<comment type="caution">
    <text evidence="1">The sequence shown here is derived from an EMBL/GenBank/DDBJ whole genome shotgun (WGS) entry which is preliminary data.</text>
</comment>
<name>E2ZLS6_9FIRM</name>
<sequence length="42" mass="4659">MEKPPAFPQPANIVYHSSASMTVYAHSHSAYCGEYPSYPVRS</sequence>
<dbReference type="STRING" id="748224.HMPREF9436_02635"/>
<gene>
    <name evidence="1" type="ORF">HMPREF9436_02635</name>
</gene>